<evidence type="ECO:0000259" key="8">
    <source>
        <dbReference type="PROSITE" id="PS51914"/>
    </source>
</evidence>
<gene>
    <name evidence="9" type="ORF">ECPE_LOCUS17997</name>
</gene>
<dbReference type="AlphaFoldDB" id="A0A3P8LDH7"/>
<evidence type="ECO:0000256" key="2">
    <source>
        <dbReference type="ARBA" id="ARBA00022729"/>
    </source>
</evidence>
<dbReference type="PANTHER" id="PTHR15414:SF0">
    <property type="entry name" value="ENDOPLASMIC RETICULUM LECTIN 1"/>
    <property type="match status" value="1"/>
</dbReference>
<dbReference type="PANTHER" id="PTHR15414">
    <property type="entry name" value="OS-9-RELATED"/>
    <property type="match status" value="1"/>
</dbReference>
<evidence type="ECO:0000256" key="1">
    <source>
        <dbReference type="ARBA" id="ARBA00004240"/>
    </source>
</evidence>
<evidence type="ECO:0000256" key="5">
    <source>
        <dbReference type="ARBA" id="ARBA00037585"/>
    </source>
</evidence>
<evidence type="ECO:0000256" key="4">
    <source>
        <dbReference type="ARBA" id="ARBA00023157"/>
    </source>
</evidence>
<dbReference type="PROSITE" id="PS51914">
    <property type="entry name" value="MRH"/>
    <property type="match status" value="1"/>
</dbReference>
<dbReference type="InterPro" id="IPR045149">
    <property type="entry name" value="OS-9-like"/>
</dbReference>
<evidence type="ECO:0000256" key="7">
    <source>
        <dbReference type="ARBA" id="ARBA00041661"/>
    </source>
</evidence>
<feature type="domain" description="MRH" evidence="8">
    <location>
        <begin position="1"/>
        <end position="108"/>
    </location>
</feature>
<sequence length="201" mass="23002">MQTKDWWTYELCYGKKISQFHEEREERLSETVLGYYESETIWNETVDFVSMIFQFYTNGSVCDLTSKPRSSEVRYTCGNEHSPEIISVNELESCIYLLTVEVPSLCAHPAFVVTVPPKVEEILCGVVPDGETQSHSGEVFTMSQQCTFISENKTVPDKGKPISSTSKESVPNKTDVPERIKRIYTLQNLYSVSFELFFCNI</sequence>
<keyword evidence="2" id="KW-0732">Signal</keyword>
<keyword evidence="4" id="KW-1015">Disulfide bond</keyword>
<organism evidence="9 10">
    <name type="scientific">Echinostoma caproni</name>
    <dbReference type="NCBI Taxonomy" id="27848"/>
    <lineage>
        <taxon>Eukaryota</taxon>
        <taxon>Metazoa</taxon>
        <taxon>Spiralia</taxon>
        <taxon>Lophotrochozoa</taxon>
        <taxon>Platyhelminthes</taxon>
        <taxon>Trematoda</taxon>
        <taxon>Digenea</taxon>
        <taxon>Plagiorchiida</taxon>
        <taxon>Echinostomata</taxon>
        <taxon>Echinostomatoidea</taxon>
        <taxon>Echinostomatidae</taxon>
        <taxon>Echinostoma</taxon>
    </lineage>
</organism>
<dbReference type="InterPro" id="IPR044865">
    <property type="entry name" value="MRH_dom"/>
</dbReference>
<comment type="function">
    <text evidence="5">Probable lectin that binds selectively to improperly folded lumenal proteins. May function in endoplasmic reticulum quality control and endoplasmic reticulum-associated degradation (ERAD) of both non-glycosylated proteins and glycoproteins.</text>
</comment>
<dbReference type="GO" id="GO:0030968">
    <property type="term" value="P:endoplasmic reticulum unfolded protein response"/>
    <property type="evidence" value="ECO:0007669"/>
    <property type="project" value="InterPro"/>
</dbReference>
<evidence type="ECO:0000256" key="3">
    <source>
        <dbReference type="ARBA" id="ARBA00022824"/>
    </source>
</evidence>
<evidence type="ECO:0000256" key="6">
    <source>
        <dbReference type="ARBA" id="ARBA00041108"/>
    </source>
</evidence>
<name>A0A3P8LDH7_9TREM</name>
<keyword evidence="10" id="KW-1185">Reference proteome</keyword>
<dbReference type="InterPro" id="IPR012913">
    <property type="entry name" value="OS9-like_dom"/>
</dbReference>
<dbReference type="GO" id="GO:0005788">
    <property type="term" value="C:endoplasmic reticulum lumen"/>
    <property type="evidence" value="ECO:0007669"/>
    <property type="project" value="TreeGrafter"/>
</dbReference>
<dbReference type="SUPFAM" id="SSF50911">
    <property type="entry name" value="Mannose 6-phosphate receptor domain"/>
    <property type="match status" value="1"/>
</dbReference>
<protein>
    <recommendedName>
        <fullName evidence="6">Endoplasmic reticulum lectin 1</fullName>
    </recommendedName>
    <alternativeName>
        <fullName evidence="7">ER lectin</fullName>
    </alternativeName>
</protein>
<dbReference type="EMBL" id="UZAN01073597">
    <property type="protein sequence ID" value="VDP95389.1"/>
    <property type="molecule type" value="Genomic_DNA"/>
</dbReference>
<dbReference type="Proteomes" id="UP000272942">
    <property type="component" value="Unassembled WGS sequence"/>
</dbReference>
<dbReference type="GO" id="GO:0030970">
    <property type="term" value="P:retrograde protein transport, ER to cytosol"/>
    <property type="evidence" value="ECO:0007669"/>
    <property type="project" value="TreeGrafter"/>
</dbReference>
<dbReference type="Pfam" id="PF07915">
    <property type="entry name" value="PRKCSH"/>
    <property type="match status" value="1"/>
</dbReference>
<dbReference type="OrthoDB" id="448954at2759"/>
<dbReference type="InterPro" id="IPR009011">
    <property type="entry name" value="Man6P_isomerase_rcpt-bd_dom_sf"/>
</dbReference>
<proteinExistence type="predicted"/>
<evidence type="ECO:0000313" key="9">
    <source>
        <dbReference type="EMBL" id="VDP95389.1"/>
    </source>
</evidence>
<evidence type="ECO:0000313" key="10">
    <source>
        <dbReference type="Proteomes" id="UP000272942"/>
    </source>
</evidence>
<reference evidence="9 10" key="1">
    <citation type="submission" date="2018-11" db="EMBL/GenBank/DDBJ databases">
        <authorList>
            <consortium name="Pathogen Informatics"/>
        </authorList>
    </citation>
    <scope>NUCLEOTIDE SEQUENCE [LARGE SCALE GENOMIC DNA]</scope>
    <source>
        <strain evidence="9 10">Egypt</strain>
    </source>
</reference>
<comment type="subcellular location">
    <subcellularLocation>
        <location evidence="1">Endoplasmic reticulum</location>
    </subcellularLocation>
</comment>
<keyword evidence="3" id="KW-0256">Endoplasmic reticulum</keyword>
<dbReference type="Gene3D" id="2.70.130.10">
    <property type="entry name" value="Mannose-6-phosphate receptor binding domain"/>
    <property type="match status" value="1"/>
</dbReference>
<accession>A0A3P8LDH7</accession>